<dbReference type="RefSeq" id="WP_008821130.1">
    <property type="nucleotide sequence ID" value="NZ_GG770383.1"/>
</dbReference>
<evidence type="ECO:0000313" key="2">
    <source>
        <dbReference type="EMBL" id="EFG27859.2"/>
    </source>
</evidence>
<gene>
    <name evidence="2" type="ORF">HMPREF0400_01191</name>
</gene>
<name>D6LHI3_9FUSO</name>
<feature type="transmembrane region" description="Helical" evidence="1">
    <location>
        <begin position="40"/>
        <end position="65"/>
    </location>
</feature>
<evidence type="ECO:0000313" key="3">
    <source>
        <dbReference type="Proteomes" id="UP000003964"/>
    </source>
</evidence>
<reference evidence="2 3" key="1">
    <citation type="submission" date="2010-03" db="EMBL/GenBank/DDBJ databases">
        <title>The Genome Sequence of Fusobacterium sp. 1_1_41FAA.</title>
        <authorList>
            <consortium name="The Broad Institute Genome Sequencing Platform"/>
            <person name="Ward D."/>
            <person name="Earl A."/>
            <person name="Feldgarden M."/>
            <person name="Gevers D."/>
            <person name="Young S.K."/>
            <person name="Zeng Q."/>
            <person name="Koehrsen M."/>
            <person name="Alvarado L."/>
            <person name="Berlin A."/>
            <person name="Borenstein D."/>
            <person name="Chapman S."/>
            <person name="Chen Z."/>
            <person name="Engels R."/>
            <person name="Freedman E."/>
            <person name="Gellesch M."/>
            <person name="Goldberg J."/>
            <person name="Griggs A."/>
            <person name="Gujja S."/>
            <person name="Heilman E."/>
            <person name="Heiman D."/>
            <person name="Hepburn T."/>
            <person name="Howarth C."/>
            <person name="Jen D."/>
            <person name="Larson L."/>
            <person name="Mehta T."/>
            <person name="Park D."/>
            <person name="Pearson M."/>
            <person name="Richards J."/>
            <person name="Roberts A."/>
            <person name="Saif S."/>
            <person name="Shea T."/>
            <person name="Shenoy N."/>
            <person name="Sisk P."/>
            <person name="Stolte C."/>
            <person name="Sykes S."/>
            <person name="Walk T."/>
            <person name="White J."/>
            <person name="Yandava C."/>
            <person name="Strauss J.C."/>
            <person name="Ambrose C.E."/>
            <person name="Allen-Vercoe E."/>
            <person name="Haas B."/>
            <person name="Henn M.R."/>
            <person name="Nusbaum C."/>
            <person name="Birren B."/>
        </authorList>
    </citation>
    <scope>NUCLEOTIDE SEQUENCE [LARGE SCALE GENOMIC DNA]</scope>
    <source>
        <strain evidence="2 3">1_1_41FAA</strain>
    </source>
</reference>
<organism evidence="2 3">
    <name type="scientific">Fusobacterium periodonticum 1_1_41FAA</name>
    <dbReference type="NCBI Taxonomy" id="469621"/>
    <lineage>
        <taxon>Bacteria</taxon>
        <taxon>Fusobacteriati</taxon>
        <taxon>Fusobacteriota</taxon>
        <taxon>Fusobacteriia</taxon>
        <taxon>Fusobacteriales</taxon>
        <taxon>Fusobacteriaceae</taxon>
        <taxon>Fusobacterium</taxon>
    </lineage>
</organism>
<keyword evidence="1" id="KW-0812">Transmembrane</keyword>
<dbReference type="AlphaFoldDB" id="D6LHI3"/>
<proteinExistence type="predicted"/>
<sequence>MEKVYKSRIYRIIFNFLCAAVLSLVIFFIAQIWLSQTISIIIASLIFLFYIWLVIWGNFITIIVTDKELIVKNGKKEDVYEFSKYYFRARTVSSRGDTECTLYAIDENANETIIDCELIGIGQFKCLLADLKLTGEQVNKLNTLKKDK</sequence>
<dbReference type="Proteomes" id="UP000003964">
    <property type="component" value="Unassembled WGS sequence"/>
</dbReference>
<dbReference type="EMBL" id="GG770383">
    <property type="protein sequence ID" value="EFG27859.2"/>
    <property type="molecule type" value="Genomic_DNA"/>
</dbReference>
<protein>
    <submittedName>
        <fullName evidence="2">Uncharacterized protein</fullName>
    </submittedName>
</protein>
<keyword evidence="1" id="KW-0472">Membrane</keyword>
<feature type="transmembrane region" description="Helical" evidence="1">
    <location>
        <begin position="12"/>
        <end position="34"/>
    </location>
</feature>
<evidence type="ECO:0000256" key="1">
    <source>
        <dbReference type="SAM" id="Phobius"/>
    </source>
</evidence>
<keyword evidence="1" id="KW-1133">Transmembrane helix</keyword>
<accession>D6LHI3</accession>